<evidence type="ECO:0000313" key="3">
    <source>
        <dbReference type="Proteomes" id="UP000286680"/>
    </source>
</evidence>
<comment type="caution">
    <text evidence="2">The sequence shown here is derived from an EMBL/GenBank/DDBJ whole genome shotgun (WGS) entry which is preliminary data.</text>
</comment>
<dbReference type="Proteomes" id="UP000286680">
    <property type="component" value="Unassembled WGS sequence"/>
</dbReference>
<name>A0AA94EGB7_9GAMM</name>
<dbReference type="AlphaFoldDB" id="A0AA94EGB7"/>
<dbReference type="EMBL" id="PIPS01000001">
    <property type="protein sequence ID" value="RUO44533.1"/>
    <property type="molecule type" value="Genomic_DNA"/>
</dbReference>
<keyword evidence="1" id="KW-0472">Membrane</keyword>
<keyword evidence="1" id="KW-0812">Transmembrane</keyword>
<keyword evidence="3" id="KW-1185">Reference proteome</keyword>
<proteinExistence type="predicted"/>
<organism evidence="2 3">
    <name type="scientific">Idiomarina aquatica</name>
    <dbReference type="NCBI Taxonomy" id="1327752"/>
    <lineage>
        <taxon>Bacteria</taxon>
        <taxon>Pseudomonadati</taxon>
        <taxon>Pseudomonadota</taxon>
        <taxon>Gammaproteobacteria</taxon>
        <taxon>Alteromonadales</taxon>
        <taxon>Idiomarinaceae</taxon>
        <taxon>Idiomarina</taxon>
    </lineage>
</organism>
<sequence>MLWFWFGITVIFATLLSSAKLWCLAGGIVLAGNLNLPFDVYVEKFASTNNETHNLSMYRGLMIIAVAVFSFVAWWVYSNYLK</sequence>
<accession>A0AA94EGB7</accession>
<feature type="transmembrane region" description="Helical" evidence="1">
    <location>
        <begin position="55"/>
        <end position="77"/>
    </location>
</feature>
<gene>
    <name evidence="2" type="ORF">CWE23_00345</name>
</gene>
<protein>
    <submittedName>
        <fullName evidence="2">Uncharacterized protein</fullName>
    </submittedName>
</protein>
<dbReference type="RefSeq" id="WP_126819091.1">
    <property type="nucleotide sequence ID" value="NZ_PIPS01000001.1"/>
</dbReference>
<evidence type="ECO:0000256" key="1">
    <source>
        <dbReference type="SAM" id="Phobius"/>
    </source>
</evidence>
<reference evidence="3" key="1">
    <citation type="journal article" date="2018" name="Front. Microbiol.">
        <title>Genome-Based Analysis Reveals the Taxonomy and Diversity of the Family Idiomarinaceae.</title>
        <authorList>
            <person name="Liu Y."/>
            <person name="Lai Q."/>
            <person name="Shao Z."/>
        </authorList>
    </citation>
    <scope>NUCLEOTIDE SEQUENCE [LARGE SCALE GENOMIC DNA]</scope>
    <source>
        <strain evidence="3">SN-14</strain>
    </source>
</reference>
<keyword evidence="1" id="KW-1133">Transmembrane helix</keyword>
<evidence type="ECO:0000313" key="2">
    <source>
        <dbReference type="EMBL" id="RUO44533.1"/>
    </source>
</evidence>